<dbReference type="GO" id="GO:0003824">
    <property type="term" value="F:catalytic activity"/>
    <property type="evidence" value="ECO:0007669"/>
    <property type="project" value="InterPro"/>
</dbReference>
<protein>
    <submittedName>
        <fullName evidence="6">Radical SAM protein</fullName>
    </submittedName>
</protein>
<dbReference type="STRING" id="1871336.BBG48_09370"/>
<keyword evidence="4" id="KW-0411">Iron-sulfur</keyword>
<dbReference type="AlphaFoldDB" id="A0A371IKL5"/>
<evidence type="ECO:0000313" key="7">
    <source>
        <dbReference type="Proteomes" id="UP000093352"/>
    </source>
</evidence>
<sequence>MKWKNQGHEFDELCKYMKETSKLYFYGCTDAAKSIFKQTEWILRVSDIDDIDIVFVDRDIEKQNAGFCGRQVISPEKLFNELPSKNGLVILCTSEKSIPSIENEFAKKNIQRRIQAYSMYEFYRYLSIFLYSKYNIKYFHAVDIFVHTNCNLNCKDCFIQTFRGVRISADIDKLKRTIDELFEKVDFVGIVFLGIGDGFAGGKPMEFAIEYINNKYSDKFMTIELVTNGTIFPSKSLIDIMKKAKIDIVLDDYRENVELAQKNFEQIGNVLKENGIKMAELRRDYWYQSDFGDFNIDKSDVEMSKRYYLCVNGAKGFPFIGYGNKNKMYSCVMQTINSYLKLFDEQEQDGMDFKNSDFLTLNEFLLGFSSSGYLSACKKCAGMFEGVELNHVPVAVQIEK</sequence>
<dbReference type="GO" id="GO:0046872">
    <property type="term" value="F:metal ion binding"/>
    <property type="evidence" value="ECO:0007669"/>
    <property type="project" value="UniProtKB-KW"/>
</dbReference>
<evidence type="ECO:0000259" key="5">
    <source>
        <dbReference type="Pfam" id="PF04055"/>
    </source>
</evidence>
<comment type="caution">
    <text evidence="6">The sequence shown here is derived from an EMBL/GenBank/DDBJ whole genome shotgun (WGS) entry which is preliminary data.</text>
</comment>
<evidence type="ECO:0000256" key="1">
    <source>
        <dbReference type="ARBA" id="ARBA00022691"/>
    </source>
</evidence>
<dbReference type="SUPFAM" id="SSF102114">
    <property type="entry name" value="Radical SAM enzymes"/>
    <property type="match status" value="1"/>
</dbReference>
<evidence type="ECO:0000256" key="4">
    <source>
        <dbReference type="ARBA" id="ARBA00023014"/>
    </source>
</evidence>
<dbReference type="RefSeq" id="WP_068912883.1">
    <property type="nucleotide sequence ID" value="NZ_MBEW02000014.1"/>
</dbReference>
<dbReference type="CDD" id="cd01335">
    <property type="entry name" value="Radical_SAM"/>
    <property type="match status" value="1"/>
</dbReference>
<feature type="domain" description="Radical SAM core" evidence="5">
    <location>
        <begin position="147"/>
        <end position="249"/>
    </location>
</feature>
<keyword evidence="2" id="KW-0479">Metal-binding</keyword>
<gene>
    <name evidence="6" type="ORF">BBG48_007100</name>
</gene>
<keyword evidence="7" id="KW-1185">Reference proteome</keyword>
<evidence type="ECO:0000256" key="3">
    <source>
        <dbReference type="ARBA" id="ARBA00023004"/>
    </source>
</evidence>
<accession>A0A371IKL5</accession>
<dbReference type="Pfam" id="PF04055">
    <property type="entry name" value="Radical_SAM"/>
    <property type="match status" value="1"/>
</dbReference>
<name>A0A371IKL5_9FIRM</name>
<dbReference type="Proteomes" id="UP000093352">
    <property type="component" value="Unassembled WGS sequence"/>
</dbReference>
<dbReference type="EMBL" id="MBEW02000014">
    <property type="protein sequence ID" value="RDY21038.1"/>
    <property type="molecule type" value="Genomic_DNA"/>
</dbReference>
<dbReference type="Gene3D" id="3.20.20.70">
    <property type="entry name" value="Aldolase class I"/>
    <property type="match status" value="1"/>
</dbReference>
<reference evidence="6 7" key="1">
    <citation type="journal article" date="2016" name="Genome Announc.">
        <title>Draft Genome Sequence of Criibacterium bergeronii gen. nov., sp. nov., Strain CCRI-22567T, Isolated from a Vaginal Sample from a Woman with Bacterial Vaginosis.</title>
        <authorList>
            <person name="Maheux A.F."/>
            <person name="Berube E."/>
            <person name="Boudreau D.K."/>
            <person name="Raymond F."/>
            <person name="Corbeil J."/>
            <person name="Roy P.H."/>
            <person name="Boissinot M."/>
            <person name="Omar R.F."/>
        </authorList>
    </citation>
    <scope>NUCLEOTIDE SEQUENCE [LARGE SCALE GENOMIC DNA]</scope>
    <source>
        <strain evidence="6 7">CCRI-22567</strain>
    </source>
</reference>
<keyword evidence="3" id="KW-0408">Iron</keyword>
<dbReference type="InterPro" id="IPR058240">
    <property type="entry name" value="rSAM_sf"/>
</dbReference>
<proteinExistence type="predicted"/>
<organism evidence="6 7">
    <name type="scientific">Criibacterium bergeronii</name>
    <dbReference type="NCBI Taxonomy" id="1871336"/>
    <lineage>
        <taxon>Bacteria</taxon>
        <taxon>Bacillati</taxon>
        <taxon>Bacillota</taxon>
        <taxon>Clostridia</taxon>
        <taxon>Peptostreptococcales</taxon>
        <taxon>Filifactoraceae</taxon>
        <taxon>Criibacterium</taxon>
    </lineage>
</organism>
<keyword evidence="1" id="KW-0949">S-adenosyl-L-methionine</keyword>
<dbReference type="InterPro" id="IPR013785">
    <property type="entry name" value="Aldolase_TIM"/>
</dbReference>
<dbReference type="InterPro" id="IPR007197">
    <property type="entry name" value="rSAM"/>
</dbReference>
<evidence type="ECO:0000256" key="2">
    <source>
        <dbReference type="ARBA" id="ARBA00022723"/>
    </source>
</evidence>
<dbReference type="GO" id="GO:0051536">
    <property type="term" value="F:iron-sulfur cluster binding"/>
    <property type="evidence" value="ECO:0007669"/>
    <property type="project" value="UniProtKB-KW"/>
</dbReference>
<evidence type="ECO:0000313" key="6">
    <source>
        <dbReference type="EMBL" id="RDY21038.1"/>
    </source>
</evidence>